<keyword evidence="8" id="KW-1185">Reference proteome</keyword>
<dbReference type="Pfam" id="PF00156">
    <property type="entry name" value="Pribosyltran"/>
    <property type="match status" value="1"/>
</dbReference>
<dbReference type="RefSeq" id="WP_106190470.1">
    <property type="nucleotide sequence ID" value="NZ_PVTO01000002.1"/>
</dbReference>
<organism evidence="7 8">
    <name type="scientific">Alkalibacterium olivapovliticus</name>
    <dbReference type="NCBI Taxonomy" id="99907"/>
    <lineage>
        <taxon>Bacteria</taxon>
        <taxon>Bacillati</taxon>
        <taxon>Bacillota</taxon>
        <taxon>Bacilli</taxon>
        <taxon>Lactobacillales</taxon>
        <taxon>Carnobacteriaceae</taxon>
        <taxon>Alkalibacterium</taxon>
    </lineage>
</organism>
<evidence type="ECO:0000259" key="6">
    <source>
        <dbReference type="Pfam" id="PF00156"/>
    </source>
</evidence>
<evidence type="ECO:0000313" key="8">
    <source>
        <dbReference type="Proteomes" id="UP000238205"/>
    </source>
</evidence>
<keyword evidence="4 5" id="KW-0804">Transcription</keyword>
<keyword evidence="3 5" id="KW-0805">Transcription regulation</keyword>
<comment type="catalytic activity">
    <reaction evidence="5">
        <text>UMP + diphosphate = 5-phospho-alpha-D-ribose 1-diphosphate + uracil</text>
        <dbReference type="Rhea" id="RHEA:13017"/>
        <dbReference type="ChEBI" id="CHEBI:17568"/>
        <dbReference type="ChEBI" id="CHEBI:33019"/>
        <dbReference type="ChEBI" id="CHEBI:57865"/>
        <dbReference type="ChEBI" id="CHEBI:58017"/>
        <dbReference type="EC" id="2.4.2.9"/>
    </reaction>
</comment>
<dbReference type="PANTHER" id="PTHR11608">
    <property type="entry name" value="BIFUNCTIONAL PROTEIN PYRR"/>
    <property type="match status" value="1"/>
</dbReference>
<evidence type="ECO:0000256" key="4">
    <source>
        <dbReference type="ARBA" id="ARBA00023163"/>
    </source>
</evidence>
<reference evidence="7 8" key="1">
    <citation type="submission" date="2018-03" db="EMBL/GenBank/DDBJ databases">
        <title>Genomic Encyclopedia of Archaeal and Bacterial Type Strains, Phase II (KMG-II): from individual species to whole genera.</title>
        <authorList>
            <person name="Goeker M."/>
        </authorList>
    </citation>
    <scope>NUCLEOTIDE SEQUENCE [LARGE SCALE GENOMIC DNA]</scope>
    <source>
        <strain evidence="7 8">DSM 13175</strain>
    </source>
</reference>
<dbReference type="InterPro" id="IPR029057">
    <property type="entry name" value="PRTase-like"/>
</dbReference>
<evidence type="ECO:0000256" key="2">
    <source>
        <dbReference type="ARBA" id="ARBA00022472"/>
    </source>
</evidence>
<feature type="short sequence motif" description="PRPP-binding" evidence="5">
    <location>
        <begin position="100"/>
        <end position="112"/>
    </location>
</feature>
<dbReference type="OrthoDB" id="9802227at2"/>
<dbReference type="InterPro" id="IPR050137">
    <property type="entry name" value="PyrR_bifunctional"/>
</dbReference>
<dbReference type="HAMAP" id="MF_01219">
    <property type="entry name" value="PyrR"/>
    <property type="match status" value="1"/>
</dbReference>
<keyword evidence="2 5" id="KW-0806">Transcription termination</keyword>
<comment type="similarity">
    <text evidence="1 5">Belongs to the purine/pyrimidine phosphoribosyltransferase family. PyrR subfamily.</text>
</comment>
<evidence type="ECO:0000256" key="5">
    <source>
        <dbReference type="HAMAP-Rule" id="MF_01219"/>
    </source>
</evidence>
<dbReference type="GO" id="GO:0003723">
    <property type="term" value="F:RNA binding"/>
    <property type="evidence" value="ECO:0007669"/>
    <property type="project" value="UniProtKB-UniRule"/>
</dbReference>
<evidence type="ECO:0000256" key="3">
    <source>
        <dbReference type="ARBA" id="ARBA00023015"/>
    </source>
</evidence>
<comment type="function">
    <text evidence="5">Also displays a weak uracil phosphoribosyltransferase activity which is not physiologically significant.</text>
</comment>
<dbReference type="NCBIfam" id="NF003549">
    <property type="entry name" value="PRK05205.1-5"/>
    <property type="match status" value="1"/>
</dbReference>
<dbReference type="NCBIfam" id="NF003548">
    <property type="entry name" value="PRK05205.1-4"/>
    <property type="match status" value="1"/>
</dbReference>
<dbReference type="EMBL" id="PVTO01000002">
    <property type="protein sequence ID" value="PRY83871.1"/>
    <property type="molecule type" value="Genomic_DNA"/>
</dbReference>
<dbReference type="EC" id="2.4.2.9" evidence="5"/>
<dbReference type="PANTHER" id="PTHR11608:SF0">
    <property type="entry name" value="BIFUNCTIONAL PROTEIN PYRR"/>
    <property type="match status" value="1"/>
</dbReference>
<evidence type="ECO:0000256" key="1">
    <source>
        <dbReference type="ARBA" id="ARBA00005565"/>
    </source>
</evidence>
<accession>A0A2T0WAZ3</accession>
<gene>
    <name evidence="5" type="primary">pyrR</name>
    <name evidence="7" type="ORF">CLV38_10253</name>
</gene>
<dbReference type="GO" id="GO:0006353">
    <property type="term" value="P:DNA-templated transcription termination"/>
    <property type="evidence" value="ECO:0007669"/>
    <property type="project" value="UniProtKB-UniRule"/>
</dbReference>
<dbReference type="AlphaFoldDB" id="A0A2T0WAZ3"/>
<comment type="function">
    <text evidence="5">Regulates transcriptional attenuation of the pyrimidine nucleotide (pyr) operon by binding in a uridine-dependent manner to specific sites on pyr mRNA. This disrupts an antiterminator hairpin in the RNA and favors formation of a downstream transcription terminator, leading to a reduced expression of downstream genes.</text>
</comment>
<dbReference type="FunFam" id="3.40.50.2020:FF:000020">
    <property type="entry name" value="Bifunctional protein PyrR"/>
    <property type="match status" value="1"/>
</dbReference>
<keyword evidence="5 7" id="KW-0808">Transferase</keyword>
<keyword evidence="5 7" id="KW-0328">Glycosyltransferase</keyword>
<proteinExistence type="inferred from homology"/>
<keyword evidence="5" id="KW-0694">RNA-binding</keyword>
<dbReference type="InterPro" id="IPR000836">
    <property type="entry name" value="PRTase_dom"/>
</dbReference>
<sequence length="180" mass="20258">MENQSKVEVVNQAAIERALTRITYEIIEKNKGVEHLLLAGIKTRGVFLAHRIAQRIKQLEGNTVDVLELDVSLYRDDRETEQNENPLPLSDSISIKGKKVVIVDDVLYTGRTIRAALDAIIDLGRPDKIFLAVLIDRGNRELPIRADFVGKNIPTSKEETIQVSLKETDGYDQVNIIKLN</sequence>
<comment type="subunit">
    <text evidence="5">Homodimer and homohexamer; in equilibrium.</text>
</comment>
<dbReference type="GO" id="GO:0004845">
    <property type="term" value="F:uracil phosphoribosyltransferase activity"/>
    <property type="evidence" value="ECO:0007669"/>
    <property type="project" value="UniProtKB-UniRule"/>
</dbReference>
<dbReference type="Gene3D" id="3.40.50.2020">
    <property type="match status" value="1"/>
</dbReference>
<evidence type="ECO:0000313" key="7">
    <source>
        <dbReference type="EMBL" id="PRY83871.1"/>
    </source>
</evidence>
<dbReference type="CDD" id="cd06223">
    <property type="entry name" value="PRTases_typeI"/>
    <property type="match status" value="1"/>
</dbReference>
<dbReference type="Proteomes" id="UP000238205">
    <property type="component" value="Unassembled WGS sequence"/>
</dbReference>
<protein>
    <recommendedName>
        <fullName evidence="5">Bifunctional protein PyrR</fullName>
    </recommendedName>
    <domain>
        <recommendedName>
            <fullName evidence="5">Pyrimidine operon regulatory protein</fullName>
        </recommendedName>
    </domain>
    <domain>
        <recommendedName>
            <fullName evidence="5">Uracil phosphoribosyltransferase</fullName>
            <shortName evidence="5">UPRTase</shortName>
            <ecNumber evidence="5">2.4.2.9</ecNumber>
        </recommendedName>
    </domain>
</protein>
<comment type="caution">
    <text evidence="7">The sequence shown here is derived from an EMBL/GenBank/DDBJ whole genome shotgun (WGS) entry which is preliminary data.</text>
</comment>
<dbReference type="InterPro" id="IPR023050">
    <property type="entry name" value="PyrR"/>
</dbReference>
<dbReference type="SUPFAM" id="SSF53271">
    <property type="entry name" value="PRTase-like"/>
    <property type="match status" value="1"/>
</dbReference>
<name>A0A2T0WAZ3_9LACT</name>
<feature type="domain" description="Phosphoribosyltransferase" evidence="6">
    <location>
        <begin position="9"/>
        <end position="167"/>
    </location>
</feature>